<evidence type="ECO:0000256" key="1">
    <source>
        <dbReference type="SAM" id="Phobius"/>
    </source>
</evidence>
<feature type="domain" description="DUF4397" evidence="2">
    <location>
        <begin position="54"/>
        <end position="161"/>
    </location>
</feature>
<sequence>MRRRSVSEQFRAVCGNLSRIPGPVIRRVLPLLLAAMVAAAPVMFSAPAEAAAGANLYFVQGLPGKTLDISVDGRQVAAGVAGGKLVGPFAVAAGKRMITAKQGSQTVIQREVTAAAGASLDVVIHQPVSPSGAPLLTTYPNKLTAVPKDKAGLRVAHDAAVGPADIRVNGKVLFQNVANGESLDVVVPAATYKVEIVPTGATSPVVLGPLDLPVKAGYLTRVFAIGAPSQKTMTVALGTIKVPASGSDKPGVVNTGTGGQAAGLNQVQSPADQSGLWILAFLALLGIVVVTGRKVVRR</sequence>
<organism evidence="3 4">
    <name type="scientific">Kribbella jejuensis</name>
    <dbReference type="NCBI Taxonomy" id="236068"/>
    <lineage>
        <taxon>Bacteria</taxon>
        <taxon>Bacillati</taxon>
        <taxon>Actinomycetota</taxon>
        <taxon>Actinomycetes</taxon>
        <taxon>Propionibacteriales</taxon>
        <taxon>Kribbellaceae</taxon>
        <taxon>Kribbella</taxon>
    </lineage>
</organism>
<protein>
    <submittedName>
        <fullName evidence="3">Uncharacterized protein DUF4397</fullName>
    </submittedName>
</protein>
<keyword evidence="4" id="KW-1185">Reference proteome</keyword>
<dbReference type="Proteomes" id="UP000316298">
    <property type="component" value="Unassembled WGS sequence"/>
</dbReference>
<proteinExistence type="predicted"/>
<name>A0A542EWM5_9ACTN</name>
<reference evidence="3 4" key="1">
    <citation type="submission" date="2019-06" db="EMBL/GenBank/DDBJ databases">
        <title>Sequencing the genomes of 1000 actinobacteria strains.</title>
        <authorList>
            <person name="Klenk H.-P."/>
        </authorList>
    </citation>
    <scope>NUCLEOTIDE SEQUENCE [LARGE SCALE GENOMIC DNA]</scope>
    <source>
        <strain evidence="3 4">DSM 17305</strain>
    </source>
</reference>
<dbReference type="EMBL" id="VFMM01000001">
    <property type="protein sequence ID" value="TQJ19624.1"/>
    <property type="molecule type" value="Genomic_DNA"/>
</dbReference>
<evidence type="ECO:0000313" key="4">
    <source>
        <dbReference type="Proteomes" id="UP000316298"/>
    </source>
</evidence>
<keyword evidence="1" id="KW-1133">Transmembrane helix</keyword>
<evidence type="ECO:0000313" key="3">
    <source>
        <dbReference type="EMBL" id="TQJ19624.1"/>
    </source>
</evidence>
<dbReference type="OrthoDB" id="5800709at2"/>
<evidence type="ECO:0000259" key="2">
    <source>
        <dbReference type="Pfam" id="PF14344"/>
    </source>
</evidence>
<dbReference type="AlphaFoldDB" id="A0A542EWM5"/>
<accession>A0A542EWM5</accession>
<dbReference type="InterPro" id="IPR025510">
    <property type="entry name" value="DUF4397"/>
</dbReference>
<comment type="caution">
    <text evidence="3">The sequence shown here is derived from an EMBL/GenBank/DDBJ whole genome shotgun (WGS) entry which is preliminary data.</text>
</comment>
<keyword evidence="1" id="KW-0472">Membrane</keyword>
<dbReference type="Pfam" id="PF14344">
    <property type="entry name" value="DUF4397"/>
    <property type="match status" value="1"/>
</dbReference>
<gene>
    <name evidence="3" type="ORF">FB475_3797</name>
</gene>
<keyword evidence="1" id="KW-0812">Transmembrane</keyword>
<feature type="transmembrane region" description="Helical" evidence="1">
    <location>
        <begin position="274"/>
        <end position="292"/>
    </location>
</feature>